<organism evidence="2 3">
    <name type="scientific">Anopheles melas</name>
    <dbReference type="NCBI Taxonomy" id="34690"/>
    <lineage>
        <taxon>Eukaryota</taxon>
        <taxon>Metazoa</taxon>
        <taxon>Ecdysozoa</taxon>
        <taxon>Arthropoda</taxon>
        <taxon>Hexapoda</taxon>
        <taxon>Insecta</taxon>
        <taxon>Pterygota</taxon>
        <taxon>Neoptera</taxon>
        <taxon>Endopterygota</taxon>
        <taxon>Diptera</taxon>
        <taxon>Nematocera</taxon>
        <taxon>Culicoidea</taxon>
        <taxon>Culicidae</taxon>
        <taxon>Anophelinae</taxon>
        <taxon>Anopheles</taxon>
    </lineage>
</organism>
<protein>
    <submittedName>
        <fullName evidence="2">Uncharacterized protein</fullName>
    </submittedName>
</protein>
<reference evidence="3" key="1">
    <citation type="submission" date="2014-01" db="EMBL/GenBank/DDBJ databases">
        <title>The Genome Sequence of Anopheles melas CM1001059_A (V2).</title>
        <authorList>
            <consortium name="The Broad Institute Genomics Platform"/>
            <person name="Neafsey D.E."/>
            <person name="Besansky N."/>
            <person name="Howell P."/>
            <person name="Walton C."/>
            <person name="Young S.K."/>
            <person name="Zeng Q."/>
            <person name="Gargeya S."/>
            <person name="Fitzgerald M."/>
            <person name="Haas B."/>
            <person name="Abouelleil A."/>
            <person name="Allen A.W."/>
            <person name="Alvarado L."/>
            <person name="Arachchi H.M."/>
            <person name="Berlin A.M."/>
            <person name="Chapman S.B."/>
            <person name="Gainer-Dewar J."/>
            <person name="Goldberg J."/>
            <person name="Griggs A."/>
            <person name="Gujja S."/>
            <person name="Hansen M."/>
            <person name="Howarth C."/>
            <person name="Imamovic A."/>
            <person name="Ireland A."/>
            <person name="Larimer J."/>
            <person name="McCowan C."/>
            <person name="Murphy C."/>
            <person name="Pearson M."/>
            <person name="Poon T.W."/>
            <person name="Priest M."/>
            <person name="Roberts A."/>
            <person name="Saif S."/>
            <person name="Shea T."/>
            <person name="Sisk P."/>
            <person name="Sykes S."/>
            <person name="Wortman J."/>
            <person name="Nusbaum C."/>
            <person name="Birren B."/>
        </authorList>
    </citation>
    <scope>NUCLEOTIDE SEQUENCE [LARGE SCALE GENOMIC DNA]</scope>
    <source>
        <strain evidence="3">CM1001059</strain>
    </source>
</reference>
<feature type="compositionally biased region" description="Polar residues" evidence="1">
    <location>
        <begin position="1"/>
        <end position="10"/>
    </location>
</feature>
<feature type="compositionally biased region" description="Polar residues" evidence="1">
    <location>
        <begin position="94"/>
        <end position="105"/>
    </location>
</feature>
<name>A0A182UFK1_9DIPT</name>
<sequence length="206" mass="21006">MNAVNASFSDGSAAAAAAAAAADSMQRSIDNGTPPMHFLTPHVEISMDNADDDNSLPLNCSRDGPTGTGNSAGNQQESHQGNRSHNGTPMLHSNGPSPGGNNDRNTPTTSSTSATISSALDIHAIVRPSNGGTPNVASTGSPVGSPHSADSNAPSSSQSSSSSTTNTMLPTLVQSSRHIIFDNPITPSISLIPIKQVSHNIILLFK</sequence>
<evidence type="ECO:0000313" key="3">
    <source>
        <dbReference type="Proteomes" id="UP000075902"/>
    </source>
</evidence>
<proteinExistence type="predicted"/>
<feature type="compositionally biased region" description="Polar residues" evidence="1">
    <location>
        <begin position="130"/>
        <end position="142"/>
    </location>
</feature>
<feature type="region of interest" description="Disordered" evidence="1">
    <location>
        <begin position="1"/>
        <end position="113"/>
    </location>
</feature>
<feature type="compositionally biased region" description="Low complexity" evidence="1">
    <location>
        <begin position="13"/>
        <end position="22"/>
    </location>
</feature>
<dbReference type="Proteomes" id="UP000075902">
    <property type="component" value="Unassembled WGS sequence"/>
</dbReference>
<reference evidence="2" key="2">
    <citation type="submission" date="2020-05" db="UniProtKB">
        <authorList>
            <consortium name="EnsemblMetazoa"/>
        </authorList>
    </citation>
    <scope>IDENTIFICATION</scope>
    <source>
        <strain evidence="2">CM1001059</strain>
    </source>
</reference>
<feature type="compositionally biased region" description="Low complexity" evidence="1">
    <location>
        <begin position="145"/>
        <end position="163"/>
    </location>
</feature>
<keyword evidence="3" id="KW-1185">Reference proteome</keyword>
<feature type="compositionally biased region" description="Polar residues" evidence="1">
    <location>
        <begin position="68"/>
        <end position="87"/>
    </location>
</feature>
<evidence type="ECO:0000256" key="1">
    <source>
        <dbReference type="SAM" id="MobiDB-lite"/>
    </source>
</evidence>
<dbReference type="VEuPathDB" id="VectorBase:AMEC019496"/>
<accession>A0A182UFK1</accession>
<feature type="region of interest" description="Disordered" evidence="1">
    <location>
        <begin position="126"/>
        <end position="167"/>
    </location>
</feature>
<dbReference type="STRING" id="34690.A0A182UFK1"/>
<dbReference type="AlphaFoldDB" id="A0A182UFK1"/>
<evidence type="ECO:0000313" key="2">
    <source>
        <dbReference type="EnsemblMetazoa" id="AMEC019496-PA"/>
    </source>
</evidence>
<dbReference type="EnsemblMetazoa" id="AMEC019496-RA">
    <property type="protein sequence ID" value="AMEC019496-PA"/>
    <property type="gene ID" value="AMEC019496"/>
</dbReference>